<comment type="subcellular location">
    <subcellularLocation>
        <location evidence="2">Cell membrane</location>
        <topology evidence="2">Lipid-anchor</topology>
        <topology evidence="2">GPI-anchor</topology>
    </subcellularLocation>
</comment>
<keyword evidence="4" id="KW-0336">GPI-anchor</keyword>
<evidence type="ECO:0000256" key="8">
    <source>
        <dbReference type="SAM" id="MobiDB-lite"/>
    </source>
</evidence>
<feature type="compositionally biased region" description="Basic and acidic residues" evidence="8">
    <location>
        <begin position="417"/>
        <end position="427"/>
    </location>
</feature>
<evidence type="ECO:0000313" key="10">
    <source>
        <dbReference type="EMBL" id="APD73206.1"/>
    </source>
</evidence>
<organism evidence="10">
    <name type="scientific">Trypanosoma brucei</name>
    <dbReference type="NCBI Taxonomy" id="5691"/>
    <lineage>
        <taxon>Eukaryota</taxon>
        <taxon>Discoba</taxon>
        <taxon>Euglenozoa</taxon>
        <taxon>Kinetoplastea</taxon>
        <taxon>Metakinetoplastina</taxon>
        <taxon>Trypanosomatida</taxon>
        <taxon>Trypanosomatidae</taxon>
        <taxon>Trypanosoma</taxon>
    </lineage>
</organism>
<evidence type="ECO:0000256" key="6">
    <source>
        <dbReference type="ARBA" id="ARBA00023180"/>
    </source>
</evidence>
<name>A0A1J0R5S8_9TRYP</name>
<keyword evidence="3" id="KW-1003">Cell membrane</keyword>
<feature type="signal peptide" evidence="9">
    <location>
        <begin position="1"/>
        <end position="20"/>
    </location>
</feature>
<proteinExistence type="predicted"/>
<evidence type="ECO:0000256" key="9">
    <source>
        <dbReference type="SAM" id="SignalP"/>
    </source>
</evidence>
<dbReference type="EMBL" id="KX699250">
    <property type="protein sequence ID" value="APD73206.1"/>
    <property type="molecule type" value="Genomic_DNA"/>
</dbReference>
<dbReference type="VEuPathDB" id="TriTrypDB:Tbg972.7.7510"/>
<evidence type="ECO:0000256" key="4">
    <source>
        <dbReference type="ARBA" id="ARBA00022622"/>
    </source>
</evidence>
<dbReference type="VEuPathDB" id="TriTrypDB:Tb1125.7.6500"/>
<dbReference type="GO" id="GO:0005886">
    <property type="term" value="C:plasma membrane"/>
    <property type="evidence" value="ECO:0007669"/>
    <property type="project" value="UniProtKB-SubCell"/>
</dbReference>
<dbReference type="AlphaFoldDB" id="A0A1J0R5S8"/>
<feature type="region of interest" description="Disordered" evidence="8">
    <location>
        <begin position="417"/>
        <end position="442"/>
    </location>
</feature>
<dbReference type="SUPFAM" id="SSF118251">
    <property type="entry name" value="Variant surface glycoprotein MITAT 1.2, VSG 221, C-terminal domain"/>
    <property type="match status" value="1"/>
</dbReference>
<evidence type="ECO:0000256" key="3">
    <source>
        <dbReference type="ARBA" id="ARBA00022475"/>
    </source>
</evidence>
<reference evidence="10" key="1">
    <citation type="submission" date="2016-08" db="EMBL/GenBank/DDBJ databases">
        <title>VSG repertoire of Trypanosoma brucei EATRO 1125.</title>
        <authorList>
            <person name="Cross G.A."/>
        </authorList>
    </citation>
    <scope>NUCLEOTIDE SEQUENCE</scope>
    <source>
        <strain evidence="10">EATRO 1125</strain>
    </source>
</reference>
<dbReference type="InterPro" id="IPR027446">
    <property type="entry name" value="VSG_C_dom_sf"/>
</dbReference>
<dbReference type="VEuPathDB" id="TriTrypDB:Tb427_000320200"/>
<evidence type="ECO:0000256" key="7">
    <source>
        <dbReference type="ARBA" id="ARBA00023288"/>
    </source>
</evidence>
<protein>
    <submittedName>
        <fullName evidence="10">Variant surface glycoprotein 1125.430</fullName>
    </submittedName>
</protein>
<accession>A0A1J0R5S8</accession>
<dbReference type="SUPFAM" id="SSF58087">
    <property type="entry name" value="Variant surface glycoprotein (N-terminal domain)"/>
    <property type="match status" value="1"/>
</dbReference>
<evidence type="ECO:0000256" key="1">
    <source>
        <dbReference type="ARBA" id="ARBA00002523"/>
    </source>
</evidence>
<evidence type="ECO:0000256" key="2">
    <source>
        <dbReference type="ARBA" id="ARBA00004609"/>
    </source>
</evidence>
<sequence length="460" mass="49308">MLAVAALAVLLTAGTHRASSATKTNTACSTECTCRTRLLKRLNFYQEMYNTGLQRLRDNQLHLLKLILAAEAASKPVALRLLPVIEAGQSMAETCEKALKPVEAKLQAASIAVGEALGAYSGSIRLRTHTGNAETTFSTNLHYTDAKMTVKTLGGLSAAKCAEKDDTEDAIKITEESEKTEPDPTGGVDKVILTSKCGYNSPTASCHDNALAANGVFGVGLKYTTEPKADHTGWRQATHTYGEINAAAIDVMEGNHTAAHKALNDLRDATKLKPCNARVTEYADVSTQSNFRLMVLKALAGKPTAEETASKDDAIITSAINKNYGDGGASFEANVWSAVKNTNAPQVTNDKEKNDKIENIVTASTLGNSLVRILVKKLTAVQKDDTKEQVSEPKTTDCGGITEKNQCEKKDGCKYNDKEKKCEEDPAKATTATKGDKTNSTGSNSFVIKKAPLWLAVLLF</sequence>
<keyword evidence="6" id="KW-0325">Glycoprotein</keyword>
<keyword evidence="9" id="KW-0732">Signal</keyword>
<comment type="function">
    <text evidence="1">VSG forms a coat on the surface of the parasite. The trypanosome evades the immune response of the host by expressing a series of antigenically distinct VSGs from an estimated 1000 VSG genes.</text>
</comment>
<keyword evidence="5" id="KW-0472">Membrane</keyword>
<feature type="chain" id="PRO_5012927034" evidence="9">
    <location>
        <begin position="21"/>
        <end position="460"/>
    </location>
</feature>
<evidence type="ECO:0000256" key="5">
    <source>
        <dbReference type="ARBA" id="ARBA00023136"/>
    </source>
</evidence>
<keyword evidence="7" id="KW-0449">Lipoprotein</keyword>
<dbReference type="GO" id="GO:0098552">
    <property type="term" value="C:side of membrane"/>
    <property type="evidence" value="ECO:0007669"/>
    <property type="project" value="UniProtKB-KW"/>
</dbReference>
<dbReference type="VEuPathDB" id="TriTrypDB:Tb927.7.6500"/>